<accession>A0A2W0CVT9</accession>
<evidence type="ECO:0008006" key="3">
    <source>
        <dbReference type="Google" id="ProtNLM"/>
    </source>
</evidence>
<organism evidence="1 2">
    <name type="scientific">Paenibacillus illinoisensis</name>
    <dbReference type="NCBI Taxonomy" id="59845"/>
    <lineage>
        <taxon>Bacteria</taxon>
        <taxon>Bacillati</taxon>
        <taxon>Bacillota</taxon>
        <taxon>Bacilli</taxon>
        <taxon>Bacillales</taxon>
        <taxon>Paenibacillaceae</taxon>
        <taxon>Paenibacillus</taxon>
    </lineage>
</organism>
<proteinExistence type="predicted"/>
<dbReference type="InterPro" id="IPR022555">
    <property type="entry name" value="DUF2577"/>
</dbReference>
<reference evidence="1 2" key="1">
    <citation type="submission" date="2018-01" db="EMBL/GenBank/DDBJ databases">
        <title>Genome sequence of the PGP bacterium Paenibacillus illinoisensis E3.</title>
        <authorList>
            <person name="Rolli E."/>
            <person name="Marasco R."/>
            <person name="Bessem C."/>
            <person name="Michoud G."/>
            <person name="Gaiarsa S."/>
            <person name="Borin S."/>
            <person name="Daffonchio D."/>
        </authorList>
    </citation>
    <scope>NUCLEOTIDE SEQUENCE [LARGE SCALE GENOMIC DNA]</scope>
    <source>
        <strain evidence="1 2">E3</strain>
    </source>
</reference>
<dbReference type="AlphaFoldDB" id="A0A2W0CVT9"/>
<dbReference type="RefSeq" id="WP_258377734.1">
    <property type="nucleotide sequence ID" value="NZ_PRLG01000021.1"/>
</dbReference>
<name>A0A2W0CVT9_9BACL</name>
<gene>
    <name evidence="1" type="ORF">PIL02S_04424</name>
</gene>
<evidence type="ECO:0000313" key="1">
    <source>
        <dbReference type="EMBL" id="PYY27761.1"/>
    </source>
</evidence>
<evidence type="ECO:0000313" key="2">
    <source>
        <dbReference type="Proteomes" id="UP000247459"/>
    </source>
</evidence>
<dbReference type="EMBL" id="PRLG01000021">
    <property type="protein sequence ID" value="PYY27761.1"/>
    <property type="molecule type" value="Genomic_DNA"/>
</dbReference>
<protein>
    <recommendedName>
        <fullName evidence="3">DUF2577 domain-containing protein</fullName>
    </recommendedName>
</protein>
<dbReference type="Pfam" id="PF10844">
    <property type="entry name" value="DUF2577"/>
    <property type="match status" value="1"/>
</dbReference>
<sequence>MMLDVIKKAAVAAVDAKAPVQVMYGTVTRTEPLEITVEQRLTLAEPFLVMPESAARKNWAIGDHVLLLRVQGGDSFVVMDRLVKT</sequence>
<dbReference type="Proteomes" id="UP000247459">
    <property type="component" value="Unassembled WGS sequence"/>
</dbReference>
<comment type="caution">
    <text evidence="1">The sequence shown here is derived from an EMBL/GenBank/DDBJ whole genome shotgun (WGS) entry which is preliminary data.</text>
</comment>